<sequence length="216" mass="24665">MIQRKREEDKQEGVWIVQMARLAVGEEFQWRKVHGLTSKPPPPSLRDICENSLLKPISHLSPFSDTKMPHAQPRPCEMETIVVSICFRSGYLTTHCNAWPRAVTDLYHDDPRTPHHPATPSHCGGMEKRGGAGISSLWCRCGTITYRLRFHSINKPWLHGRIPPYGPPPNPALRRPQQKRRRWVHLQNPQPPVGSQLREGLVSYGCHQPFSHSGML</sequence>
<evidence type="ECO:0000313" key="2">
    <source>
        <dbReference type="EMBL" id="KAG9335772.1"/>
    </source>
</evidence>
<proteinExistence type="predicted"/>
<protein>
    <submittedName>
        <fullName evidence="2">Uncharacterized protein</fullName>
    </submittedName>
</protein>
<comment type="caution">
    <text evidence="2">The sequence shown here is derived from an EMBL/GenBank/DDBJ whole genome shotgun (WGS) entry which is preliminary data.</text>
</comment>
<dbReference type="EMBL" id="JAFBMS010000110">
    <property type="protein sequence ID" value="KAG9335772.1"/>
    <property type="molecule type" value="Genomic_DNA"/>
</dbReference>
<feature type="region of interest" description="Disordered" evidence="1">
    <location>
        <begin position="161"/>
        <end position="181"/>
    </location>
</feature>
<reference evidence="2" key="1">
    <citation type="thesis" date="2021" institute="BYU ScholarsArchive" country="Provo, UT, USA">
        <title>Applications of and Algorithms for Genome Assembly and Genomic Analyses with an Emphasis on Marine Teleosts.</title>
        <authorList>
            <person name="Pickett B.D."/>
        </authorList>
    </citation>
    <scope>NUCLEOTIDE SEQUENCE</scope>
    <source>
        <strain evidence="2">HI-2016</strain>
    </source>
</reference>
<dbReference type="AlphaFoldDB" id="A0A8T2NDJ3"/>
<evidence type="ECO:0000313" key="3">
    <source>
        <dbReference type="Proteomes" id="UP000824540"/>
    </source>
</evidence>
<keyword evidence="3" id="KW-1185">Reference proteome</keyword>
<evidence type="ECO:0000256" key="1">
    <source>
        <dbReference type="SAM" id="MobiDB-lite"/>
    </source>
</evidence>
<name>A0A8T2NDJ3_9TELE</name>
<dbReference type="Proteomes" id="UP000824540">
    <property type="component" value="Unassembled WGS sequence"/>
</dbReference>
<organism evidence="2 3">
    <name type="scientific">Albula glossodonta</name>
    <name type="common">roundjaw bonefish</name>
    <dbReference type="NCBI Taxonomy" id="121402"/>
    <lineage>
        <taxon>Eukaryota</taxon>
        <taxon>Metazoa</taxon>
        <taxon>Chordata</taxon>
        <taxon>Craniata</taxon>
        <taxon>Vertebrata</taxon>
        <taxon>Euteleostomi</taxon>
        <taxon>Actinopterygii</taxon>
        <taxon>Neopterygii</taxon>
        <taxon>Teleostei</taxon>
        <taxon>Albuliformes</taxon>
        <taxon>Albulidae</taxon>
        <taxon>Albula</taxon>
    </lineage>
</organism>
<gene>
    <name evidence="2" type="ORF">JZ751_003683</name>
</gene>
<accession>A0A8T2NDJ3</accession>